<name>N1QVU8_AEGTA</name>
<evidence type="ECO:0000313" key="1">
    <source>
        <dbReference type="EnsemblPlants" id="EMT13828"/>
    </source>
</evidence>
<dbReference type="EnsemblPlants" id="EMT13828">
    <property type="protein sequence ID" value="EMT13828"/>
    <property type="gene ID" value="F775_42607"/>
</dbReference>
<sequence length="107" mass="11532">MGTLCELCRCDCCSVVVAAADFLGLFSAASSVSICCCRHSSLQNGVSPLRQQRITHAARYGWPSSPASSRDPRRGLGDGELRLRGEECTTGRNPLWTISEVSKELGK</sequence>
<dbReference type="AlphaFoldDB" id="N1QVU8"/>
<protein>
    <submittedName>
        <fullName evidence="1">Uncharacterized protein</fullName>
    </submittedName>
</protein>
<accession>N1QVU8</accession>
<organism evidence="1">
    <name type="scientific">Aegilops tauschii</name>
    <name type="common">Tausch's goatgrass</name>
    <name type="synonym">Aegilops squarrosa</name>
    <dbReference type="NCBI Taxonomy" id="37682"/>
    <lineage>
        <taxon>Eukaryota</taxon>
        <taxon>Viridiplantae</taxon>
        <taxon>Streptophyta</taxon>
        <taxon>Embryophyta</taxon>
        <taxon>Tracheophyta</taxon>
        <taxon>Spermatophyta</taxon>
        <taxon>Magnoliopsida</taxon>
        <taxon>Liliopsida</taxon>
        <taxon>Poales</taxon>
        <taxon>Poaceae</taxon>
        <taxon>BOP clade</taxon>
        <taxon>Pooideae</taxon>
        <taxon>Triticodae</taxon>
        <taxon>Triticeae</taxon>
        <taxon>Triticinae</taxon>
        <taxon>Aegilops</taxon>
    </lineage>
</organism>
<proteinExistence type="predicted"/>
<reference evidence="1" key="1">
    <citation type="submission" date="2015-06" db="UniProtKB">
        <authorList>
            <consortium name="EnsemblPlants"/>
        </authorList>
    </citation>
    <scope>IDENTIFICATION</scope>
</reference>